<keyword evidence="2" id="KW-1185">Reference proteome</keyword>
<comment type="caution">
    <text evidence="1">The sequence shown here is derived from an EMBL/GenBank/DDBJ whole genome shotgun (WGS) entry which is preliminary data.</text>
</comment>
<protein>
    <recommendedName>
        <fullName evidence="3">F-box domain-containing protein</fullName>
    </recommendedName>
</protein>
<reference evidence="1 2" key="1">
    <citation type="submission" date="2019-02" db="EMBL/GenBank/DDBJ databases">
        <title>Genome sequencing of the rare red list fungi Dentipellis fragilis.</title>
        <authorList>
            <person name="Buettner E."/>
            <person name="Kellner H."/>
        </authorList>
    </citation>
    <scope>NUCLEOTIDE SEQUENCE [LARGE SCALE GENOMIC DNA]</scope>
    <source>
        <strain evidence="1 2">DSM 105465</strain>
    </source>
</reference>
<dbReference type="EMBL" id="SEOQ01001278">
    <property type="protein sequence ID" value="TFY52611.1"/>
    <property type="molecule type" value="Genomic_DNA"/>
</dbReference>
<proteinExistence type="predicted"/>
<evidence type="ECO:0000313" key="2">
    <source>
        <dbReference type="Proteomes" id="UP000298327"/>
    </source>
</evidence>
<name>A0A4Y9XU02_9AGAM</name>
<dbReference type="AlphaFoldDB" id="A0A4Y9XU02"/>
<feature type="non-terminal residue" evidence="1">
    <location>
        <position position="319"/>
    </location>
</feature>
<evidence type="ECO:0008006" key="3">
    <source>
        <dbReference type="Google" id="ProtNLM"/>
    </source>
</evidence>
<gene>
    <name evidence="1" type="ORF">EVG20_g10480</name>
</gene>
<evidence type="ECO:0000313" key="1">
    <source>
        <dbReference type="EMBL" id="TFY52611.1"/>
    </source>
</evidence>
<sequence>MLRPRRPLMIAQSTTSLSDGREYGGVHTPVLVSFSILLERLNDDVLERIVHTLLQIEGSGRSMKQLSLTSKHFRFVCLPLLFEKGKIDCNRLDDPALPPASWPFIRILEVKGDFTPAMRRNSRNLQQILPRLVSLRTVRFWWPDYGVRWEDLHYLLSAPNVRVVEIEEQFSAWRSKFTFPKAPSPPVPFPFTELIYTEAKPPSWYEGPRLKDPGPIDKWNYLGLLTFSLHTNLEVLHVPPIMAPLSEMAAVDWPRMQKLELDGDWYSDDLILLSQVCAKMPRLRVLDLHVRHKVLSQTLVWPHDTPSTPSFENMETVFI</sequence>
<dbReference type="Proteomes" id="UP000298327">
    <property type="component" value="Unassembled WGS sequence"/>
</dbReference>
<organism evidence="1 2">
    <name type="scientific">Dentipellis fragilis</name>
    <dbReference type="NCBI Taxonomy" id="205917"/>
    <lineage>
        <taxon>Eukaryota</taxon>
        <taxon>Fungi</taxon>
        <taxon>Dikarya</taxon>
        <taxon>Basidiomycota</taxon>
        <taxon>Agaricomycotina</taxon>
        <taxon>Agaricomycetes</taxon>
        <taxon>Russulales</taxon>
        <taxon>Hericiaceae</taxon>
        <taxon>Dentipellis</taxon>
    </lineage>
</organism>
<accession>A0A4Y9XU02</accession>